<dbReference type="FunFam" id="3.30.70.380:FF:000001">
    <property type="entry name" value="Phenylalanine--tRNA ligase beta subunit"/>
    <property type="match status" value="1"/>
</dbReference>
<name>A0A1H3WI75_9GAMM</name>
<dbReference type="Gene3D" id="2.40.50.140">
    <property type="entry name" value="Nucleic acid-binding proteins"/>
    <property type="match status" value="1"/>
</dbReference>
<dbReference type="PROSITE" id="PS50886">
    <property type="entry name" value="TRBD"/>
    <property type="match status" value="1"/>
</dbReference>
<dbReference type="SUPFAM" id="SSF46955">
    <property type="entry name" value="Putative DNA-binding domain"/>
    <property type="match status" value="1"/>
</dbReference>
<dbReference type="GO" id="GO:0004826">
    <property type="term" value="F:phenylalanine-tRNA ligase activity"/>
    <property type="evidence" value="ECO:0007669"/>
    <property type="project" value="UniProtKB-UniRule"/>
</dbReference>
<evidence type="ECO:0000256" key="16">
    <source>
        <dbReference type="PROSITE-ProRule" id="PRU00209"/>
    </source>
</evidence>
<evidence type="ECO:0000259" key="19">
    <source>
        <dbReference type="PROSITE" id="PS51483"/>
    </source>
</evidence>
<dbReference type="GO" id="GO:0000287">
    <property type="term" value="F:magnesium ion binding"/>
    <property type="evidence" value="ECO:0007669"/>
    <property type="project" value="UniProtKB-UniRule"/>
</dbReference>
<dbReference type="Gene3D" id="3.30.56.10">
    <property type="match status" value="2"/>
</dbReference>
<dbReference type="CDD" id="cd00769">
    <property type="entry name" value="PheRS_beta_core"/>
    <property type="match status" value="1"/>
</dbReference>
<dbReference type="InterPro" id="IPR009061">
    <property type="entry name" value="DNA-bd_dom_put_sf"/>
</dbReference>
<keyword evidence="9 15" id="KW-0067">ATP-binding</keyword>
<dbReference type="GO" id="GO:0000049">
    <property type="term" value="F:tRNA binding"/>
    <property type="evidence" value="ECO:0007669"/>
    <property type="project" value="UniProtKB-UniRule"/>
</dbReference>
<proteinExistence type="inferred from homology"/>
<keyword evidence="8 15" id="KW-0547">Nucleotide-binding</keyword>
<keyword evidence="10 15" id="KW-0460">Magnesium</keyword>
<dbReference type="InterPro" id="IPR045060">
    <property type="entry name" value="Phe-tRNA-ligase_IIc_bsu"/>
</dbReference>
<feature type="domain" description="TRNA-binding" evidence="17">
    <location>
        <begin position="39"/>
        <end position="148"/>
    </location>
</feature>
<evidence type="ECO:0000313" key="20">
    <source>
        <dbReference type="EMBL" id="SDZ86104.1"/>
    </source>
</evidence>
<organism evidence="20 21">
    <name type="scientific">Microbulbifer marinus</name>
    <dbReference type="NCBI Taxonomy" id="658218"/>
    <lineage>
        <taxon>Bacteria</taxon>
        <taxon>Pseudomonadati</taxon>
        <taxon>Pseudomonadota</taxon>
        <taxon>Gammaproteobacteria</taxon>
        <taxon>Cellvibrionales</taxon>
        <taxon>Microbulbiferaceae</taxon>
        <taxon>Microbulbifer</taxon>
    </lineage>
</organism>
<sequence length="800" mass="87550">MKFSNSWLRDWVNPQLTAQELADQITMAGLEVDGVEKVAGEFSGVVVGEILACEQHPDADKLRVCTVAGHPDGEMQVVCGAPNARAGIKIPFALVGAKLPGDFKIKKAKLRGVESFGMLCAQTELELGEDSDGIWELPEAAPTGQDLREYLQLDDETIEVDLTPNRSDCLGIAGIARDVGVLNRCAVCGPEITPVAQQIDDSLPVSLMAEEACPRYVGRVIRNIDIKATTPLWMQERLRRSGLRSIDPVVDVTNYVLLELGQPMHAFDLNKLSGGIKVRLAEKGEELTLLDGQEVKLQEGTLLITDDEKPLAMAGIMGGLDSSVTDSTRDIFLESAFFSPLAIAGKARSYGLHTDSSHRFERGVDYRLQEKAVERATQLLLDIVGGEPGPVHLRELSELMPAERHISLRRARVEQGLGVALGDDEIVDILTRLGLEKIEQNADGWTFLVPSFRFDIAIEADLLEELARVYGYNRIPSESFTAALDIVPQEESEIAQSALEQTLLARGYNEAITFSFIDSDSAALFDPKAEPVALQNPISAELAVMRTSLIPGLCKSLQYNLNRQQNRVRLFETGLRFVPNGNSVADLKQEPMVAGLVYGSRFAENWTGGKDLVDFYDIKADVEALLAHCGLEGLGAEEGFRFEAGEHPALHPGQCARIYRGEREVGVVGALHPQLQKKLDLPKAAFVFELSLEALGQARLPAFRPLSRFPEVRRDLALLIDADVPAASMVETAIEAAGETLTDLKIFDVYQGKGIDFNRKSVAMGLTFQHPSRTLNDDEINAAVDSVVGKLEQKYNASLR</sequence>
<dbReference type="FunFam" id="3.30.56.10:FF:000002">
    <property type="entry name" value="Phenylalanine--tRNA ligase beta subunit"/>
    <property type="match status" value="1"/>
</dbReference>
<dbReference type="InterPro" id="IPR033714">
    <property type="entry name" value="tRNA_bind_bactPheRS"/>
</dbReference>
<gene>
    <name evidence="15" type="primary">pheT</name>
    <name evidence="20" type="ORF">SAMN05216562_0831</name>
</gene>
<evidence type="ECO:0000259" key="17">
    <source>
        <dbReference type="PROSITE" id="PS50886"/>
    </source>
</evidence>
<feature type="binding site" evidence="15">
    <location>
        <position position="461"/>
    </location>
    <ligand>
        <name>Mg(2+)</name>
        <dbReference type="ChEBI" id="CHEBI:18420"/>
        <note>shared with alpha subunit</note>
    </ligand>
</feature>
<evidence type="ECO:0000256" key="7">
    <source>
        <dbReference type="ARBA" id="ARBA00022723"/>
    </source>
</evidence>
<dbReference type="SUPFAM" id="SSF56037">
    <property type="entry name" value="PheT/TilS domain"/>
    <property type="match status" value="1"/>
</dbReference>
<evidence type="ECO:0000259" key="18">
    <source>
        <dbReference type="PROSITE" id="PS51447"/>
    </source>
</evidence>
<dbReference type="RefSeq" id="WP_091385427.1">
    <property type="nucleotide sequence ID" value="NZ_FNQO01000001.1"/>
</dbReference>
<dbReference type="Pfam" id="PF03483">
    <property type="entry name" value="B3_4"/>
    <property type="match status" value="1"/>
</dbReference>
<dbReference type="InterPro" id="IPR041616">
    <property type="entry name" value="PheRS_beta_core"/>
</dbReference>
<dbReference type="Pfam" id="PF17759">
    <property type="entry name" value="tRNA_synthFbeta"/>
    <property type="match status" value="1"/>
</dbReference>
<dbReference type="OrthoDB" id="9805455at2"/>
<keyword evidence="5 16" id="KW-0820">tRNA-binding</keyword>
<dbReference type="InterPro" id="IPR012340">
    <property type="entry name" value="NA-bd_OB-fold"/>
</dbReference>
<dbReference type="FunFam" id="2.40.50.140:FF:000045">
    <property type="entry name" value="Phenylalanine--tRNA ligase beta subunit"/>
    <property type="match status" value="1"/>
</dbReference>
<dbReference type="SMART" id="SM00896">
    <property type="entry name" value="FDX-ACB"/>
    <property type="match status" value="1"/>
</dbReference>
<evidence type="ECO:0000256" key="8">
    <source>
        <dbReference type="ARBA" id="ARBA00022741"/>
    </source>
</evidence>
<feature type="domain" description="B5" evidence="19">
    <location>
        <begin position="401"/>
        <end position="477"/>
    </location>
</feature>
<evidence type="ECO:0000256" key="10">
    <source>
        <dbReference type="ARBA" id="ARBA00022842"/>
    </source>
</evidence>
<dbReference type="GO" id="GO:0009328">
    <property type="term" value="C:phenylalanine-tRNA ligase complex"/>
    <property type="evidence" value="ECO:0007669"/>
    <property type="project" value="TreeGrafter"/>
</dbReference>
<evidence type="ECO:0000256" key="15">
    <source>
        <dbReference type="HAMAP-Rule" id="MF_00283"/>
    </source>
</evidence>
<evidence type="ECO:0000256" key="5">
    <source>
        <dbReference type="ARBA" id="ARBA00022555"/>
    </source>
</evidence>
<dbReference type="InterPro" id="IPR005121">
    <property type="entry name" value="Fdx_antiC-bd"/>
</dbReference>
<accession>A0A1H3WI75</accession>
<evidence type="ECO:0000256" key="9">
    <source>
        <dbReference type="ARBA" id="ARBA00022840"/>
    </source>
</evidence>
<dbReference type="InterPro" id="IPR045864">
    <property type="entry name" value="aa-tRNA-synth_II/BPL/LPL"/>
</dbReference>
<evidence type="ECO:0000256" key="6">
    <source>
        <dbReference type="ARBA" id="ARBA00022598"/>
    </source>
</evidence>
<evidence type="ECO:0000256" key="3">
    <source>
        <dbReference type="ARBA" id="ARBA00011209"/>
    </source>
</evidence>
<dbReference type="InterPro" id="IPR002547">
    <property type="entry name" value="tRNA-bd_dom"/>
</dbReference>
<dbReference type="InterPro" id="IPR004532">
    <property type="entry name" value="Phe-tRNA-ligase_IIc_bsu_bact"/>
</dbReference>
<evidence type="ECO:0000256" key="11">
    <source>
        <dbReference type="ARBA" id="ARBA00022884"/>
    </source>
</evidence>
<evidence type="ECO:0000256" key="1">
    <source>
        <dbReference type="ARBA" id="ARBA00004496"/>
    </source>
</evidence>
<feature type="binding site" evidence="15">
    <location>
        <position position="464"/>
    </location>
    <ligand>
        <name>Mg(2+)</name>
        <dbReference type="ChEBI" id="CHEBI:18420"/>
        <note>shared with alpha subunit</note>
    </ligand>
</feature>
<comment type="catalytic activity">
    <reaction evidence="14 15">
        <text>tRNA(Phe) + L-phenylalanine + ATP = L-phenylalanyl-tRNA(Phe) + AMP + diphosphate + H(+)</text>
        <dbReference type="Rhea" id="RHEA:19413"/>
        <dbReference type="Rhea" id="RHEA-COMP:9668"/>
        <dbReference type="Rhea" id="RHEA-COMP:9699"/>
        <dbReference type="ChEBI" id="CHEBI:15378"/>
        <dbReference type="ChEBI" id="CHEBI:30616"/>
        <dbReference type="ChEBI" id="CHEBI:33019"/>
        <dbReference type="ChEBI" id="CHEBI:58095"/>
        <dbReference type="ChEBI" id="CHEBI:78442"/>
        <dbReference type="ChEBI" id="CHEBI:78531"/>
        <dbReference type="ChEBI" id="CHEBI:456215"/>
        <dbReference type="EC" id="6.1.1.20"/>
    </reaction>
</comment>
<dbReference type="PANTHER" id="PTHR10947">
    <property type="entry name" value="PHENYLALANYL-TRNA SYNTHETASE BETA CHAIN AND LEUCINE-RICH REPEAT-CONTAINING PROTEIN 47"/>
    <property type="match status" value="1"/>
</dbReference>
<feature type="binding site" evidence="15">
    <location>
        <position position="455"/>
    </location>
    <ligand>
        <name>Mg(2+)</name>
        <dbReference type="ChEBI" id="CHEBI:18420"/>
        <note>shared with alpha subunit</note>
    </ligand>
</feature>
<dbReference type="Proteomes" id="UP000198658">
    <property type="component" value="Unassembled WGS sequence"/>
</dbReference>
<dbReference type="InterPro" id="IPR005147">
    <property type="entry name" value="tRNA_synthase_B5-dom"/>
</dbReference>
<dbReference type="AlphaFoldDB" id="A0A1H3WI75"/>
<comment type="subcellular location">
    <subcellularLocation>
        <location evidence="1 15">Cytoplasm</location>
    </subcellularLocation>
</comment>
<comment type="similarity">
    <text evidence="2 15">Belongs to the phenylalanyl-tRNA synthetase beta subunit family. Type 1 subfamily.</text>
</comment>
<dbReference type="PROSITE" id="PS51483">
    <property type="entry name" value="B5"/>
    <property type="match status" value="1"/>
</dbReference>
<dbReference type="Pfam" id="PF03484">
    <property type="entry name" value="B5"/>
    <property type="match status" value="1"/>
</dbReference>
<dbReference type="SUPFAM" id="SSF55681">
    <property type="entry name" value="Class II aaRS and biotin synthetases"/>
    <property type="match status" value="1"/>
</dbReference>
<keyword evidence="7 15" id="KW-0479">Metal-binding</keyword>
<dbReference type="STRING" id="658218.SAMN05216562_0831"/>
<keyword evidence="11 16" id="KW-0694">RNA-binding</keyword>
<dbReference type="InterPro" id="IPR036690">
    <property type="entry name" value="Fdx_antiC-bd_sf"/>
</dbReference>
<evidence type="ECO:0000256" key="14">
    <source>
        <dbReference type="ARBA" id="ARBA00049255"/>
    </source>
</evidence>
<dbReference type="SMART" id="SM00874">
    <property type="entry name" value="B5"/>
    <property type="match status" value="1"/>
</dbReference>
<keyword evidence="21" id="KW-1185">Reference proteome</keyword>
<feature type="domain" description="FDX-ACB" evidence="18">
    <location>
        <begin position="707"/>
        <end position="800"/>
    </location>
</feature>
<dbReference type="PANTHER" id="PTHR10947:SF0">
    <property type="entry name" value="PHENYLALANINE--TRNA LIGASE BETA SUBUNIT"/>
    <property type="match status" value="1"/>
</dbReference>
<dbReference type="SUPFAM" id="SSF50249">
    <property type="entry name" value="Nucleic acid-binding proteins"/>
    <property type="match status" value="1"/>
</dbReference>
<dbReference type="GO" id="GO:0005524">
    <property type="term" value="F:ATP binding"/>
    <property type="evidence" value="ECO:0007669"/>
    <property type="project" value="UniProtKB-UniRule"/>
</dbReference>
<evidence type="ECO:0000256" key="12">
    <source>
        <dbReference type="ARBA" id="ARBA00022917"/>
    </source>
</evidence>
<comment type="subunit">
    <text evidence="3 15">Tetramer of two alpha and two beta subunits.</text>
</comment>
<protein>
    <recommendedName>
        <fullName evidence="15">Phenylalanine--tRNA ligase beta subunit</fullName>
        <ecNumber evidence="15">6.1.1.20</ecNumber>
    </recommendedName>
    <alternativeName>
        <fullName evidence="15">Phenylalanyl-tRNA synthetase beta subunit</fullName>
        <shortName evidence="15">PheRS</shortName>
    </alternativeName>
</protein>
<dbReference type="InterPro" id="IPR005146">
    <property type="entry name" value="B3/B4_tRNA-bd"/>
</dbReference>
<dbReference type="EMBL" id="FNQO01000001">
    <property type="protein sequence ID" value="SDZ86104.1"/>
    <property type="molecule type" value="Genomic_DNA"/>
</dbReference>
<dbReference type="NCBIfam" id="NF045760">
    <property type="entry name" value="YtpR"/>
    <property type="match status" value="1"/>
</dbReference>
<dbReference type="Pfam" id="PF03147">
    <property type="entry name" value="FDX-ACB"/>
    <property type="match status" value="1"/>
</dbReference>
<evidence type="ECO:0000256" key="13">
    <source>
        <dbReference type="ARBA" id="ARBA00023146"/>
    </source>
</evidence>
<dbReference type="GO" id="GO:0006432">
    <property type="term" value="P:phenylalanyl-tRNA aminoacylation"/>
    <property type="evidence" value="ECO:0007669"/>
    <property type="project" value="UniProtKB-UniRule"/>
</dbReference>
<dbReference type="Gene3D" id="3.50.40.10">
    <property type="entry name" value="Phenylalanyl-trna Synthetase, Chain B, domain 3"/>
    <property type="match status" value="1"/>
</dbReference>
<dbReference type="Gene3D" id="3.30.930.10">
    <property type="entry name" value="Bira Bifunctional Protein, Domain 2"/>
    <property type="match status" value="1"/>
</dbReference>
<dbReference type="FunFam" id="3.50.40.10:FF:000001">
    <property type="entry name" value="Phenylalanine--tRNA ligase beta subunit"/>
    <property type="match status" value="1"/>
</dbReference>
<keyword evidence="6 15" id="KW-0436">Ligase</keyword>
<dbReference type="HAMAP" id="MF_00283">
    <property type="entry name" value="Phe_tRNA_synth_beta1"/>
    <property type="match status" value="1"/>
</dbReference>
<dbReference type="SMART" id="SM00873">
    <property type="entry name" value="B3_4"/>
    <property type="match status" value="1"/>
</dbReference>
<evidence type="ECO:0000256" key="2">
    <source>
        <dbReference type="ARBA" id="ARBA00008653"/>
    </source>
</evidence>
<keyword evidence="4 15" id="KW-0963">Cytoplasm</keyword>
<dbReference type="Gene3D" id="3.30.70.380">
    <property type="entry name" value="Ferrodoxin-fold anticodon-binding domain"/>
    <property type="match status" value="1"/>
</dbReference>
<reference evidence="21" key="1">
    <citation type="submission" date="2016-10" db="EMBL/GenBank/DDBJ databases">
        <authorList>
            <person name="Varghese N."/>
            <person name="Submissions S."/>
        </authorList>
    </citation>
    <scope>NUCLEOTIDE SEQUENCE [LARGE SCALE GENOMIC DNA]</scope>
    <source>
        <strain evidence="21">CGMCC 1.10657</strain>
    </source>
</reference>
<dbReference type="PROSITE" id="PS51447">
    <property type="entry name" value="FDX_ACB"/>
    <property type="match status" value="1"/>
</dbReference>
<dbReference type="EC" id="6.1.1.20" evidence="15"/>
<dbReference type="InterPro" id="IPR020825">
    <property type="entry name" value="Phe-tRNA_synthase-like_B3/B4"/>
</dbReference>
<dbReference type="NCBIfam" id="TIGR00472">
    <property type="entry name" value="pheT_bact"/>
    <property type="match status" value="1"/>
</dbReference>
<keyword evidence="13 15" id="KW-0030">Aminoacyl-tRNA synthetase</keyword>
<dbReference type="SUPFAM" id="SSF54991">
    <property type="entry name" value="Anticodon-binding domain of PheRS"/>
    <property type="match status" value="1"/>
</dbReference>
<dbReference type="CDD" id="cd02796">
    <property type="entry name" value="tRNA_bind_bactPheRS"/>
    <property type="match status" value="1"/>
</dbReference>
<evidence type="ECO:0000313" key="21">
    <source>
        <dbReference type="Proteomes" id="UP000198658"/>
    </source>
</evidence>
<feature type="binding site" evidence="15">
    <location>
        <position position="465"/>
    </location>
    <ligand>
        <name>Mg(2+)</name>
        <dbReference type="ChEBI" id="CHEBI:18420"/>
        <note>shared with alpha subunit</note>
    </ligand>
</feature>
<dbReference type="Pfam" id="PF01588">
    <property type="entry name" value="tRNA_bind"/>
    <property type="match status" value="1"/>
</dbReference>
<keyword evidence="12 15" id="KW-0648">Protein biosynthesis</keyword>
<comment type="cofactor">
    <cofactor evidence="15">
        <name>Mg(2+)</name>
        <dbReference type="ChEBI" id="CHEBI:18420"/>
    </cofactor>
    <text evidence="15">Binds 2 magnesium ions per tetramer.</text>
</comment>
<evidence type="ECO:0000256" key="4">
    <source>
        <dbReference type="ARBA" id="ARBA00022490"/>
    </source>
</evidence>
<dbReference type="FunFam" id="3.30.930.10:FF:000022">
    <property type="entry name" value="Phenylalanine--tRNA ligase beta subunit"/>
    <property type="match status" value="1"/>
</dbReference>